<protein>
    <submittedName>
        <fullName evidence="1">Uncharacterized protein</fullName>
    </submittedName>
</protein>
<evidence type="ECO:0000313" key="1">
    <source>
        <dbReference type="EMBL" id="JAD50031.1"/>
    </source>
</evidence>
<reference evidence="1" key="2">
    <citation type="journal article" date="2015" name="Data Brief">
        <title>Shoot transcriptome of the giant reed, Arundo donax.</title>
        <authorList>
            <person name="Barrero R.A."/>
            <person name="Guerrero F.D."/>
            <person name="Moolhuijzen P."/>
            <person name="Goolsby J.A."/>
            <person name="Tidwell J."/>
            <person name="Bellgard S.E."/>
            <person name="Bellgard M.I."/>
        </authorList>
    </citation>
    <scope>NUCLEOTIDE SEQUENCE</scope>
    <source>
        <tissue evidence="1">Shoot tissue taken approximately 20 cm above the soil surface</tissue>
    </source>
</reference>
<dbReference type="EMBL" id="GBRH01247864">
    <property type="protein sequence ID" value="JAD50031.1"/>
    <property type="molecule type" value="Transcribed_RNA"/>
</dbReference>
<proteinExistence type="predicted"/>
<name>A0A0A9AFW4_ARUDO</name>
<accession>A0A0A9AFW4</accession>
<organism evidence="1">
    <name type="scientific">Arundo donax</name>
    <name type="common">Giant reed</name>
    <name type="synonym">Donax arundinaceus</name>
    <dbReference type="NCBI Taxonomy" id="35708"/>
    <lineage>
        <taxon>Eukaryota</taxon>
        <taxon>Viridiplantae</taxon>
        <taxon>Streptophyta</taxon>
        <taxon>Embryophyta</taxon>
        <taxon>Tracheophyta</taxon>
        <taxon>Spermatophyta</taxon>
        <taxon>Magnoliopsida</taxon>
        <taxon>Liliopsida</taxon>
        <taxon>Poales</taxon>
        <taxon>Poaceae</taxon>
        <taxon>PACMAD clade</taxon>
        <taxon>Arundinoideae</taxon>
        <taxon>Arundineae</taxon>
        <taxon>Arundo</taxon>
    </lineage>
</organism>
<sequence>MYTQSYQPASS</sequence>
<reference evidence="1" key="1">
    <citation type="submission" date="2014-09" db="EMBL/GenBank/DDBJ databases">
        <authorList>
            <person name="Magalhaes I.L.F."/>
            <person name="Oliveira U."/>
            <person name="Santos F.R."/>
            <person name="Vidigal T.H.D.A."/>
            <person name="Brescovit A.D."/>
            <person name="Santos A.J."/>
        </authorList>
    </citation>
    <scope>NUCLEOTIDE SEQUENCE</scope>
    <source>
        <tissue evidence="1">Shoot tissue taken approximately 20 cm above the soil surface</tissue>
    </source>
</reference>